<comment type="caution">
    <text evidence="1">The sequence shown here is derived from an EMBL/GenBank/DDBJ whole genome shotgun (WGS) entry which is preliminary data.</text>
</comment>
<evidence type="ECO:0000313" key="2">
    <source>
        <dbReference type="Proteomes" id="UP000828941"/>
    </source>
</evidence>
<sequence>MLRYRKGHFDSSTLHSIRALTATAISSIPLGNFIHLRYLDLSSSGIKFLPKSIYCLQRLQTLKLEWCDELRKLPKHLRRLKDLRHLLIRGCDSLSGMPLKVGELTCLKSLSIFIVDSKEGYRLAEIQSLELEAELHIRGLENTASPLDARNANLIGKKDLHCLQLSWGWKDKKQSLGCDAEQVLEALQPHSNIMSLGINHYAGDKFPNWMTNIAILSNLVSLELMKCNTCLQLPPLGKLPSLRILRIYGMEYVQYIDNESYDGGAAPRAFTSLEKLVLVELPNLESFLKEERMEMFPCLSELSIHDCPRLRLPCLPSVKRLTITGCTEELLQPISIRHNLTSLTLRDCVDLTSFPEGMMRNLSCLKTLTIDGFFKLKVLPIERINSIALEELEIQSCPELESFPEQFLEGLCSLRILLIYSCEKFRSLSEGFQHLTLLENLEICGCPNLVSLTDGLKHLNRLHKLTIIGGCCPQGIEHIPCLRSLQLDSLREVTSLPDSLGELTTLQRLSIGDCPKLTTLPTSLGELTTLQRLSIYRCPKLTTLPTSLGDLINLQRLSINWCPSLRTLPTSFQHLTNLHSVTIDDCPKLVKRCKDETWDVVRTWNQSMTPEYSKRGVWGQSAVGWNREGKRK</sequence>
<dbReference type="Proteomes" id="UP000828941">
    <property type="component" value="Chromosome 4"/>
</dbReference>
<name>A0ACB9PI52_BAUVA</name>
<reference evidence="1 2" key="1">
    <citation type="journal article" date="2022" name="DNA Res.">
        <title>Chromosomal-level genome assembly of the orchid tree Bauhinia variegata (Leguminosae; Cercidoideae) supports the allotetraploid origin hypothesis of Bauhinia.</title>
        <authorList>
            <person name="Zhong Y."/>
            <person name="Chen Y."/>
            <person name="Zheng D."/>
            <person name="Pang J."/>
            <person name="Liu Y."/>
            <person name="Luo S."/>
            <person name="Meng S."/>
            <person name="Qian L."/>
            <person name="Wei D."/>
            <person name="Dai S."/>
            <person name="Zhou R."/>
        </authorList>
    </citation>
    <scope>NUCLEOTIDE SEQUENCE [LARGE SCALE GENOMIC DNA]</scope>
    <source>
        <strain evidence="1">BV-YZ2020</strain>
    </source>
</reference>
<evidence type="ECO:0000313" key="1">
    <source>
        <dbReference type="EMBL" id="KAI4348146.1"/>
    </source>
</evidence>
<organism evidence="1 2">
    <name type="scientific">Bauhinia variegata</name>
    <name type="common">Purple orchid tree</name>
    <name type="synonym">Phanera variegata</name>
    <dbReference type="NCBI Taxonomy" id="167791"/>
    <lineage>
        <taxon>Eukaryota</taxon>
        <taxon>Viridiplantae</taxon>
        <taxon>Streptophyta</taxon>
        <taxon>Embryophyta</taxon>
        <taxon>Tracheophyta</taxon>
        <taxon>Spermatophyta</taxon>
        <taxon>Magnoliopsida</taxon>
        <taxon>eudicotyledons</taxon>
        <taxon>Gunneridae</taxon>
        <taxon>Pentapetalae</taxon>
        <taxon>rosids</taxon>
        <taxon>fabids</taxon>
        <taxon>Fabales</taxon>
        <taxon>Fabaceae</taxon>
        <taxon>Cercidoideae</taxon>
        <taxon>Cercideae</taxon>
        <taxon>Bauhiniinae</taxon>
        <taxon>Bauhinia</taxon>
    </lineage>
</organism>
<gene>
    <name evidence="1" type="ORF">L6164_008906</name>
</gene>
<accession>A0ACB9PI52</accession>
<protein>
    <submittedName>
        <fullName evidence="1">Uncharacterized protein</fullName>
    </submittedName>
</protein>
<dbReference type="EMBL" id="CM039429">
    <property type="protein sequence ID" value="KAI4348146.1"/>
    <property type="molecule type" value="Genomic_DNA"/>
</dbReference>
<proteinExistence type="predicted"/>
<keyword evidence="2" id="KW-1185">Reference proteome</keyword>